<feature type="chain" id="PRO_5014573695" evidence="2">
    <location>
        <begin position="21"/>
        <end position="89"/>
    </location>
</feature>
<dbReference type="AlphaFoldDB" id="G7KKF2"/>
<reference evidence="3 5" key="2">
    <citation type="journal article" date="2014" name="BMC Genomics">
        <title>An improved genome release (version Mt4.0) for the model legume Medicago truncatula.</title>
        <authorList>
            <person name="Tang H."/>
            <person name="Krishnakumar V."/>
            <person name="Bidwell S."/>
            <person name="Rosen B."/>
            <person name="Chan A."/>
            <person name="Zhou S."/>
            <person name="Gentzbittel L."/>
            <person name="Childs K.L."/>
            <person name="Yandell M."/>
            <person name="Gundlach H."/>
            <person name="Mayer K.F."/>
            <person name="Schwartz D.C."/>
            <person name="Town C.D."/>
        </authorList>
    </citation>
    <scope>GENOME REANNOTATION</scope>
    <source>
        <strain evidence="4 5">cv. Jemalong A17</strain>
    </source>
</reference>
<keyword evidence="5" id="KW-1185">Reference proteome</keyword>
<evidence type="ECO:0000256" key="2">
    <source>
        <dbReference type="SAM" id="SignalP"/>
    </source>
</evidence>
<reference evidence="4" key="3">
    <citation type="submission" date="2015-04" db="UniProtKB">
        <authorList>
            <consortium name="EnsemblPlants"/>
        </authorList>
    </citation>
    <scope>IDENTIFICATION</scope>
    <source>
        <strain evidence="4">cv. Jemalong A17</strain>
    </source>
</reference>
<reference evidence="3 5" key="1">
    <citation type="journal article" date="2011" name="Nature">
        <title>The Medicago genome provides insight into the evolution of rhizobial symbioses.</title>
        <authorList>
            <person name="Young N.D."/>
            <person name="Debelle F."/>
            <person name="Oldroyd G.E."/>
            <person name="Geurts R."/>
            <person name="Cannon S.B."/>
            <person name="Udvardi M.K."/>
            <person name="Benedito V.A."/>
            <person name="Mayer K.F."/>
            <person name="Gouzy J."/>
            <person name="Schoof H."/>
            <person name="Van de Peer Y."/>
            <person name="Proost S."/>
            <person name="Cook D.R."/>
            <person name="Meyers B.C."/>
            <person name="Spannagl M."/>
            <person name="Cheung F."/>
            <person name="De Mita S."/>
            <person name="Krishnakumar V."/>
            <person name="Gundlach H."/>
            <person name="Zhou S."/>
            <person name="Mudge J."/>
            <person name="Bharti A.K."/>
            <person name="Murray J.D."/>
            <person name="Naoumkina M.A."/>
            <person name="Rosen B."/>
            <person name="Silverstein K.A."/>
            <person name="Tang H."/>
            <person name="Rombauts S."/>
            <person name="Zhao P.X."/>
            <person name="Zhou P."/>
            <person name="Barbe V."/>
            <person name="Bardou P."/>
            <person name="Bechner M."/>
            <person name="Bellec A."/>
            <person name="Berger A."/>
            <person name="Berges H."/>
            <person name="Bidwell S."/>
            <person name="Bisseling T."/>
            <person name="Choisne N."/>
            <person name="Couloux A."/>
            <person name="Denny R."/>
            <person name="Deshpande S."/>
            <person name="Dai X."/>
            <person name="Doyle J.J."/>
            <person name="Dudez A.M."/>
            <person name="Farmer A.D."/>
            <person name="Fouteau S."/>
            <person name="Franken C."/>
            <person name="Gibelin C."/>
            <person name="Gish J."/>
            <person name="Goldstein S."/>
            <person name="Gonzalez A.J."/>
            <person name="Green P.J."/>
            <person name="Hallab A."/>
            <person name="Hartog M."/>
            <person name="Hua A."/>
            <person name="Humphray S.J."/>
            <person name="Jeong D.H."/>
            <person name="Jing Y."/>
            <person name="Jocker A."/>
            <person name="Kenton S.M."/>
            <person name="Kim D.J."/>
            <person name="Klee K."/>
            <person name="Lai H."/>
            <person name="Lang C."/>
            <person name="Lin S."/>
            <person name="Macmil S.L."/>
            <person name="Magdelenat G."/>
            <person name="Matthews L."/>
            <person name="McCorrison J."/>
            <person name="Monaghan E.L."/>
            <person name="Mun J.H."/>
            <person name="Najar F.Z."/>
            <person name="Nicholson C."/>
            <person name="Noirot C."/>
            <person name="O'Bleness M."/>
            <person name="Paule C.R."/>
            <person name="Poulain J."/>
            <person name="Prion F."/>
            <person name="Qin B."/>
            <person name="Qu C."/>
            <person name="Retzel E.F."/>
            <person name="Riddle C."/>
            <person name="Sallet E."/>
            <person name="Samain S."/>
            <person name="Samson N."/>
            <person name="Sanders I."/>
            <person name="Saurat O."/>
            <person name="Scarpelli C."/>
            <person name="Schiex T."/>
            <person name="Segurens B."/>
            <person name="Severin A.J."/>
            <person name="Sherrier D.J."/>
            <person name="Shi R."/>
            <person name="Sims S."/>
            <person name="Singer S.R."/>
            <person name="Sinharoy S."/>
            <person name="Sterck L."/>
            <person name="Viollet A."/>
            <person name="Wang B.B."/>
            <person name="Wang K."/>
            <person name="Wang M."/>
            <person name="Wang X."/>
            <person name="Warfsmann J."/>
            <person name="Weissenbach J."/>
            <person name="White D.D."/>
            <person name="White J.D."/>
            <person name="Wiley G.B."/>
            <person name="Wincker P."/>
            <person name="Xing Y."/>
            <person name="Yang L."/>
            <person name="Yao Z."/>
            <person name="Ying F."/>
            <person name="Zhai J."/>
            <person name="Zhou L."/>
            <person name="Zuber A."/>
            <person name="Denarie J."/>
            <person name="Dixon R.A."/>
            <person name="May G.D."/>
            <person name="Schwartz D.C."/>
            <person name="Rogers J."/>
            <person name="Quetier F."/>
            <person name="Town C.D."/>
            <person name="Roe B.A."/>
        </authorList>
    </citation>
    <scope>NUCLEOTIDE SEQUENCE [LARGE SCALE GENOMIC DNA]</scope>
    <source>
        <strain evidence="3">A17</strain>
        <strain evidence="4 5">cv. Jemalong A17</strain>
    </source>
</reference>
<proteinExistence type="predicted"/>
<evidence type="ECO:0000313" key="4">
    <source>
        <dbReference type="EnsemblPlants" id="AES74681"/>
    </source>
</evidence>
<dbReference type="Proteomes" id="UP000002051">
    <property type="component" value="Chromosome 6"/>
</dbReference>
<evidence type="ECO:0000313" key="3">
    <source>
        <dbReference type="EMBL" id="AES74681.1"/>
    </source>
</evidence>
<keyword evidence="1" id="KW-0472">Membrane</keyword>
<dbReference type="HOGENOM" id="CLU_2458211_0_0_1"/>
<accession>G7KKF2</accession>
<organism evidence="3 5">
    <name type="scientific">Medicago truncatula</name>
    <name type="common">Barrel medic</name>
    <name type="synonym">Medicago tribuloides</name>
    <dbReference type="NCBI Taxonomy" id="3880"/>
    <lineage>
        <taxon>Eukaryota</taxon>
        <taxon>Viridiplantae</taxon>
        <taxon>Streptophyta</taxon>
        <taxon>Embryophyta</taxon>
        <taxon>Tracheophyta</taxon>
        <taxon>Spermatophyta</taxon>
        <taxon>Magnoliopsida</taxon>
        <taxon>eudicotyledons</taxon>
        <taxon>Gunneridae</taxon>
        <taxon>Pentapetalae</taxon>
        <taxon>rosids</taxon>
        <taxon>fabids</taxon>
        <taxon>Fabales</taxon>
        <taxon>Fabaceae</taxon>
        <taxon>Papilionoideae</taxon>
        <taxon>50 kb inversion clade</taxon>
        <taxon>NPAAA clade</taxon>
        <taxon>Hologalegina</taxon>
        <taxon>IRL clade</taxon>
        <taxon>Trifolieae</taxon>
        <taxon>Medicago</taxon>
    </lineage>
</organism>
<keyword evidence="2" id="KW-0732">Signal</keyword>
<feature type="signal peptide" evidence="2">
    <location>
        <begin position="1"/>
        <end position="20"/>
    </location>
</feature>
<evidence type="ECO:0000313" key="5">
    <source>
        <dbReference type="Proteomes" id="UP000002051"/>
    </source>
</evidence>
<dbReference type="EMBL" id="CM001222">
    <property type="protein sequence ID" value="AES74681.1"/>
    <property type="molecule type" value="Genomic_DNA"/>
</dbReference>
<protein>
    <submittedName>
        <fullName evidence="3">Transmembrane protein, putative</fullName>
    </submittedName>
</protein>
<gene>
    <name evidence="3" type="ordered locus">MTR_6g010820</name>
</gene>
<dbReference type="PaxDb" id="3880-AES74681"/>
<keyword evidence="1" id="KW-1133">Transmembrane helix</keyword>
<keyword evidence="1 3" id="KW-0812">Transmembrane</keyword>
<name>G7KKF2_MEDTR</name>
<evidence type="ECO:0000256" key="1">
    <source>
        <dbReference type="SAM" id="Phobius"/>
    </source>
</evidence>
<feature type="transmembrane region" description="Helical" evidence="1">
    <location>
        <begin position="30"/>
        <end position="49"/>
    </location>
</feature>
<dbReference type="STRING" id="3880.G7KKF2"/>
<dbReference type="EnsemblPlants" id="AES74681">
    <property type="protein sequence ID" value="AES74681"/>
    <property type="gene ID" value="MTR_6g010820"/>
</dbReference>
<sequence>MFLAFLIITYICFNLPYILAQPYCSFHPPFFPLVLFSVLAYDVGTQTWFKTKASMRRFLRSSNLVECKVNLLLVAAVEKSNLNVPEFKG</sequence>